<organism evidence="1 2">
    <name type="scientific">Parascaris equorum</name>
    <name type="common">Equine roundworm</name>
    <dbReference type="NCBI Taxonomy" id="6256"/>
    <lineage>
        <taxon>Eukaryota</taxon>
        <taxon>Metazoa</taxon>
        <taxon>Ecdysozoa</taxon>
        <taxon>Nematoda</taxon>
        <taxon>Chromadorea</taxon>
        <taxon>Rhabditida</taxon>
        <taxon>Spirurina</taxon>
        <taxon>Ascaridomorpha</taxon>
        <taxon>Ascaridoidea</taxon>
        <taxon>Ascarididae</taxon>
        <taxon>Parascaris</taxon>
    </lineage>
</organism>
<name>A0A914RGE9_PAREQ</name>
<dbReference type="AlphaFoldDB" id="A0A914RGE9"/>
<protein>
    <submittedName>
        <fullName evidence="2">Uncharacterized protein</fullName>
    </submittedName>
</protein>
<sequence length="62" mass="7109">MSASFVQRTNSRGAKRILPTFRRLVDHAQKANRTYQQGLPPAPHQLPRFASMKVVNFQSNEK</sequence>
<keyword evidence="1" id="KW-1185">Reference proteome</keyword>
<evidence type="ECO:0000313" key="2">
    <source>
        <dbReference type="WBParaSite" id="PEQ_0000565101-mRNA-1"/>
    </source>
</evidence>
<accession>A0A914RGE9</accession>
<proteinExistence type="predicted"/>
<dbReference type="Proteomes" id="UP000887564">
    <property type="component" value="Unplaced"/>
</dbReference>
<evidence type="ECO:0000313" key="1">
    <source>
        <dbReference type="Proteomes" id="UP000887564"/>
    </source>
</evidence>
<reference evidence="2" key="1">
    <citation type="submission" date="2022-11" db="UniProtKB">
        <authorList>
            <consortium name="WormBaseParasite"/>
        </authorList>
    </citation>
    <scope>IDENTIFICATION</scope>
</reference>
<dbReference type="WBParaSite" id="PEQ_0000565101-mRNA-1">
    <property type="protein sequence ID" value="PEQ_0000565101-mRNA-1"/>
    <property type="gene ID" value="PEQ_0000565101"/>
</dbReference>